<dbReference type="InterPro" id="IPR009057">
    <property type="entry name" value="Homeodomain-like_sf"/>
</dbReference>
<dbReference type="PANTHER" id="PTHR43130:SF3">
    <property type="entry name" value="HTH-TYPE TRANSCRIPTIONAL REGULATOR RV1931C"/>
    <property type="match status" value="1"/>
</dbReference>
<evidence type="ECO:0000259" key="3">
    <source>
        <dbReference type="PROSITE" id="PS01124"/>
    </source>
</evidence>
<dbReference type="SMART" id="SM00342">
    <property type="entry name" value="HTH_ARAC"/>
    <property type="match status" value="1"/>
</dbReference>
<dbReference type="InterPro" id="IPR002818">
    <property type="entry name" value="DJ-1/PfpI"/>
</dbReference>
<name>A0ABX1RHF9_9PSEU</name>
<evidence type="ECO:0000256" key="2">
    <source>
        <dbReference type="ARBA" id="ARBA00023163"/>
    </source>
</evidence>
<dbReference type="Pfam" id="PF12833">
    <property type="entry name" value="HTH_18"/>
    <property type="match status" value="1"/>
</dbReference>
<dbReference type="Gene3D" id="1.10.10.60">
    <property type="entry name" value="Homeodomain-like"/>
    <property type="match status" value="1"/>
</dbReference>
<keyword evidence="1" id="KW-0805">Transcription regulation</keyword>
<evidence type="ECO:0000313" key="4">
    <source>
        <dbReference type="EMBL" id="NMH79828.1"/>
    </source>
</evidence>
<protein>
    <submittedName>
        <fullName evidence="4">Helix-turn-helix domain-containing protein</fullName>
    </submittedName>
</protein>
<organism evidence="4 5">
    <name type="scientific">Pseudonocardia xinjiangensis</name>
    <dbReference type="NCBI Taxonomy" id="75289"/>
    <lineage>
        <taxon>Bacteria</taxon>
        <taxon>Bacillati</taxon>
        <taxon>Actinomycetota</taxon>
        <taxon>Actinomycetes</taxon>
        <taxon>Pseudonocardiales</taxon>
        <taxon>Pseudonocardiaceae</taxon>
        <taxon>Pseudonocardia</taxon>
    </lineage>
</organism>
<feature type="domain" description="HTH araC/xylS-type" evidence="3">
    <location>
        <begin position="211"/>
        <end position="312"/>
    </location>
</feature>
<keyword evidence="5" id="KW-1185">Reference proteome</keyword>
<dbReference type="InterPro" id="IPR052158">
    <property type="entry name" value="INH-QAR"/>
</dbReference>
<dbReference type="Pfam" id="PF01965">
    <property type="entry name" value="DJ-1_PfpI"/>
    <property type="match status" value="1"/>
</dbReference>
<dbReference type="Proteomes" id="UP001296706">
    <property type="component" value="Unassembled WGS sequence"/>
</dbReference>
<dbReference type="RefSeq" id="WP_169397889.1">
    <property type="nucleotide sequence ID" value="NZ_BAAAJH010000006.1"/>
</dbReference>
<reference evidence="4 5" key="1">
    <citation type="submission" date="2020-04" db="EMBL/GenBank/DDBJ databases">
        <authorList>
            <person name="Klaysubun C."/>
            <person name="Duangmal K."/>
            <person name="Lipun K."/>
        </authorList>
    </citation>
    <scope>NUCLEOTIDE SEQUENCE [LARGE SCALE GENOMIC DNA]</scope>
    <source>
        <strain evidence="4 5">JCM 11839</strain>
    </source>
</reference>
<dbReference type="CDD" id="cd03137">
    <property type="entry name" value="GATase1_AraC_1"/>
    <property type="match status" value="1"/>
</dbReference>
<keyword evidence="2" id="KW-0804">Transcription</keyword>
<dbReference type="SUPFAM" id="SSF46689">
    <property type="entry name" value="Homeodomain-like"/>
    <property type="match status" value="2"/>
</dbReference>
<dbReference type="InterPro" id="IPR029062">
    <property type="entry name" value="Class_I_gatase-like"/>
</dbReference>
<comment type="caution">
    <text evidence="4">The sequence shown here is derived from an EMBL/GenBank/DDBJ whole genome shotgun (WGS) entry which is preliminary data.</text>
</comment>
<evidence type="ECO:0000313" key="5">
    <source>
        <dbReference type="Proteomes" id="UP001296706"/>
    </source>
</evidence>
<sequence length="339" mass="36272">MAPSLHRVGILVFDGVKMLDVAGPAEVFAEANRGEGNYEVTTVSVTGKPAMSSIGLPISATGSAHDARFDTVLVAGGGFPKRPVTPEHVDVATEMSRGARRTGSVCTGAFVLAEAGLLAGKRATTHWAMAAELARRYPDVSVQPDAIWIKDGSTYSSGGVAAGIDLALALLEEDHGPQLTRSVARALVVYMKRPGGQSQFSASLQGPPPRTPAIRLVAESVAADPSVEWSLAALAAVARVSARHLTRMFREELDTTPARYVERIRFDLARSHLDSGMNATQAALRAGFPSYESFRRVFVRRLGVSPARYQQRFTTTARNDAELVSAEASWLDETVPLRS</sequence>
<accession>A0ABX1RHF9</accession>
<dbReference type="InterPro" id="IPR018060">
    <property type="entry name" value="HTH_AraC"/>
</dbReference>
<dbReference type="SUPFAM" id="SSF52317">
    <property type="entry name" value="Class I glutamine amidotransferase-like"/>
    <property type="match status" value="1"/>
</dbReference>
<evidence type="ECO:0000256" key="1">
    <source>
        <dbReference type="ARBA" id="ARBA00023015"/>
    </source>
</evidence>
<proteinExistence type="predicted"/>
<gene>
    <name evidence="4" type="ORF">HF577_22385</name>
</gene>
<dbReference type="PANTHER" id="PTHR43130">
    <property type="entry name" value="ARAC-FAMILY TRANSCRIPTIONAL REGULATOR"/>
    <property type="match status" value="1"/>
</dbReference>
<dbReference type="Gene3D" id="3.40.50.880">
    <property type="match status" value="1"/>
</dbReference>
<dbReference type="EMBL" id="JAAXKY010000079">
    <property type="protein sequence ID" value="NMH79828.1"/>
    <property type="molecule type" value="Genomic_DNA"/>
</dbReference>
<dbReference type="PROSITE" id="PS01124">
    <property type="entry name" value="HTH_ARAC_FAMILY_2"/>
    <property type="match status" value="1"/>
</dbReference>